<dbReference type="OrthoDB" id="9806565at2"/>
<dbReference type="Gene3D" id="3.50.50.60">
    <property type="entry name" value="FAD/NAD(P)-binding domain"/>
    <property type="match status" value="1"/>
</dbReference>
<sequence length="461" mass="51244">MTSNIMNSEDKNYDVIVIGGGPAGSTTATTLARKGHDVLLLEKARFPREHVGESLLPFCYQVFEELGVLDKMEANFSRKPGVTFSNYDGTDQSHWCFSHVINDPSYLSFHVHRAKFDDILLRNSEANGVEVAEEMSVRQVDFTDDGKGVNVSATDANGEDKTFKGRFVVDASGQTTLLARQFGSKKPFESLKPRAAISCHWLNANLEEDLAEGNIKIVHLEGEKLGWIWMIPLANGRLSMGVAANMTYVNARRRELSKAHDNWQEAFYLEELRSSPVVARTIEGASLAQPVAANGDFSYYAAEKYGDRFAIVGDAAGFLDPIFSSGIYLGIKGGQRVAEGISALLENNDGTVLEKAYQDVDGAYQLVEKLINTFYEPGSVRFSGVDKVLDQSYKKFETAYSILHLVLAGDFFSNHQKYIKAIELLRDKSMIDKYRNLIKHPVTEVDATVCRRKEESVITMA</sequence>
<evidence type="ECO:0000313" key="3">
    <source>
        <dbReference type="Proteomes" id="UP000321907"/>
    </source>
</evidence>
<dbReference type="Proteomes" id="UP000321907">
    <property type="component" value="Unassembled WGS sequence"/>
</dbReference>
<dbReference type="PANTHER" id="PTHR43747:SF1">
    <property type="entry name" value="SLR1998 PROTEIN"/>
    <property type="match status" value="1"/>
</dbReference>
<feature type="domain" description="FAD-binding" evidence="1">
    <location>
        <begin position="13"/>
        <end position="357"/>
    </location>
</feature>
<evidence type="ECO:0000313" key="2">
    <source>
        <dbReference type="EMBL" id="TXF85445.1"/>
    </source>
</evidence>
<evidence type="ECO:0000259" key="1">
    <source>
        <dbReference type="Pfam" id="PF01494"/>
    </source>
</evidence>
<dbReference type="Pfam" id="PF01494">
    <property type="entry name" value="FAD_binding_3"/>
    <property type="match status" value="1"/>
</dbReference>
<dbReference type="InterPro" id="IPR036188">
    <property type="entry name" value="FAD/NAD-bd_sf"/>
</dbReference>
<dbReference type="InterPro" id="IPR050816">
    <property type="entry name" value="Flavin-dep_Halogenase_NPB"/>
</dbReference>
<dbReference type="SUPFAM" id="SSF51905">
    <property type="entry name" value="FAD/NAD(P)-binding domain"/>
    <property type="match status" value="1"/>
</dbReference>
<dbReference type="InterPro" id="IPR002938">
    <property type="entry name" value="FAD-bd"/>
</dbReference>
<keyword evidence="3" id="KW-1185">Reference proteome</keyword>
<name>A0A5C7FKU5_9BACT</name>
<dbReference type="GO" id="GO:0071949">
    <property type="term" value="F:FAD binding"/>
    <property type="evidence" value="ECO:0007669"/>
    <property type="project" value="InterPro"/>
</dbReference>
<protein>
    <submittedName>
        <fullName evidence="2">FAD-dependent oxidoreductase</fullName>
    </submittedName>
</protein>
<accession>A0A5C7FKU5</accession>
<dbReference type="PRINTS" id="PR00420">
    <property type="entry name" value="RNGMNOXGNASE"/>
</dbReference>
<dbReference type="PANTHER" id="PTHR43747">
    <property type="entry name" value="FAD-BINDING PROTEIN"/>
    <property type="match status" value="1"/>
</dbReference>
<reference evidence="2 3" key="1">
    <citation type="submission" date="2019-08" db="EMBL/GenBank/DDBJ databases">
        <title>Lewinella sp. strain SSH13 Genome sequencing and assembly.</title>
        <authorList>
            <person name="Kim I."/>
        </authorList>
    </citation>
    <scope>NUCLEOTIDE SEQUENCE [LARGE SCALE GENOMIC DNA]</scope>
    <source>
        <strain evidence="2 3">SSH13</strain>
    </source>
</reference>
<dbReference type="AlphaFoldDB" id="A0A5C7FKU5"/>
<dbReference type="EMBL" id="VOXD01000046">
    <property type="protein sequence ID" value="TXF85445.1"/>
    <property type="molecule type" value="Genomic_DNA"/>
</dbReference>
<organism evidence="2 3">
    <name type="scientific">Neolewinella aurantiaca</name>
    <dbReference type="NCBI Taxonomy" id="2602767"/>
    <lineage>
        <taxon>Bacteria</taxon>
        <taxon>Pseudomonadati</taxon>
        <taxon>Bacteroidota</taxon>
        <taxon>Saprospiria</taxon>
        <taxon>Saprospirales</taxon>
        <taxon>Lewinellaceae</taxon>
        <taxon>Neolewinella</taxon>
    </lineage>
</organism>
<comment type="caution">
    <text evidence="2">The sequence shown here is derived from an EMBL/GenBank/DDBJ whole genome shotgun (WGS) entry which is preliminary data.</text>
</comment>
<proteinExistence type="predicted"/>
<gene>
    <name evidence="2" type="ORF">FUA23_20520</name>
</gene>